<dbReference type="GO" id="GO:0032259">
    <property type="term" value="P:methylation"/>
    <property type="evidence" value="ECO:0007669"/>
    <property type="project" value="UniProtKB-KW"/>
</dbReference>
<dbReference type="GO" id="GO:0050667">
    <property type="term" value="P:homocysteine metabolic process"/>
    <property type="evidence" value="ECO:0007669"/>
    <property type="project" value="TreeGrafter"/>
</dbReference>
<evidence type="ECO:0000259" key="8">
    <source>
        <dbReference type="PROSITE" id="PS50970"/>
    </source>
</evidence>
<feature type="domain" description="Hcy-binding" evidence="8">
    <location>
        <begin position="1"/>
        <end position="272"/>
    </location>
</feature>
<evidence type="ECO:0000313" key="9">
    <source>
        <dbReference type="EMBL" id="MBE6832567.1"/>
    </source>
</evidence>
<accession>A0A928KPV7</accession>
<dbReference type="InterPro" id="IPR036589">
    <property type="entry name" value="HCY_dom_sf"/>
</dbReference>
<sequence>MNVPWRLPFLLGGPAAEDFHVSSAGDDLSAEQWLLQNGELLRKKQEEWLAAGIGGLCAPTAFSHAFSPDHREALREQVRLLNARLLEITRGAAQRFAVPVGARIGSSGLFVPPHGQADFDDIYNGYRDQIRVLEQNGAEFVLIENQFSMADMRAAVLASRTSDFSVFVTLSVDESGKTLTGGSLLSAVITLQAMGVEAIGLGGLMSPPEMLPLLKEVMPHASIPLCAIPSADGLSPEEFAEQACTLLRAGIPVLGIGGDQTPAHWRALHKRAQEPFSFESDYADADCYAAATEAEAFFLGSDITLSEPIECSLALEEDLIDLDDEQVNAALIELNTLDDVMLLSQFASVTRLPLAVHTDSRTILEAALRYVQGRLIVDTNCQIDLELIERTAAKYGAIVY</sequence>
<name>A0A928KPV7_9FIRM</name>
<evidence type="ECO:0000313" key="10">
    <source>
        <dbReference type="Proteomes" id="UP000754750"/>
    </source>
</evidence>
<dbReference type="SUPFAM" id="SSF82282">
    <property type="entry name" value="Homocysteine S-methyltransferase"/>
    <property type="match status" value="1"/>
</dbReference>
<dbReference type="InterPro" id="IPR050554">
    <property type="entry name" value="Met_Synthase/Corrinoid"/>
</dbReference>
<evidence type="ECO:0000256" key="7">
    <source>
        <dbReference type="PROSITE-ProRule" id="PRU00333"/>
    </source>
</evidence>
<dbReference type="AlphaFoldDB" id="A0A928KPV7"/>
<dbReference type="Gene3D" id="3.20.20.330">
    <property type="entry name" value="Homocysteine-binding-like domain"/>
    <property type="match status" value="1"/>
</dbReference>
<proteinExistence type="inferred from homology"/>
<protein>
    <submittedName>
        <fullName evidence="9">Homocysteine methyltransferase</fullName>
    </submittedName>
</protein>
<dbReference type="Pfam" id="PF02574">
    <property type="entry name" value="S-methyl_trans"/>
    <property type="match status" value="1"/>
</dbReference>
<reference evidence="9" key="1">
    <citation type="submission" date="2019-04" db="EMBL/GenBank/DDBJ databases">
        <title>Evolution of Biomass-Degrading Anaerobic Consortia Revealed by Metagenomics.</title>
        <authorList>
            <person name="Peng X."/>
        </authorList>
    </citation>
    <scope>NUCLEOTIDE SEQUENCE</scope>
    <source>
        <strain evidence="9">SIG551</strain>
    </source>
</reference>
<dbReference type="PROSITE" id="PS50970">
    <property type="entry name" value="HCY"/>
    <property type="match status" value="1"/>
</dbReference>
<keyword evidence="6" id="KW-0170">Cobalt</keyword>
<dbReference type="InterPro" id="IPR003726">
    <property type="entry name" value="HCY_dom"/>
</dbReference>
<dbReference type="RefSeq" id="WP_326839949.1">
    <property type="nucleotide sequence ID" value="NZ_SVNY01000001.1"/>
</dbReference>
<evidence type="ECO:0000256" key="5">
    <source>
        <dbReference type="ARBA" id="ARBA00022723"/>
    </source>
</evidence>
<keyword evidence="5" id="KW-0479">Metal-binding</keyword>
<keyword evidence="4" id="KW-0949">S-adenosyl-L-methionine</keyword>
<dbReference type="PANTHER" id="PTHR45833:SF1">
    <property type="entry name" value="METHIONINE SYNTHASE"/>
    <property type="match status" value="1"/>
</dbReference>
<dbReference type="GO" id="GO:0046872">
    <property type="term" value="F:metal ion binding"/>
    <property type="evidence" value="ECO:0007669"/>
    <property type="project" value="UniProtKB-KW"/>
</dbReference>
<evidence type="ECO:0000256" key="4">
    <source>
        <dbReference type="ARBA" id="ARBA00022691"/>
    </source>
</evidence>
<dbReference type="GO" id="GO:0046653">
    <property type="term" value="P:tetrahydrofolate metabolic process"/>
    <property type="evidence" value="ECO:0007669"/>
    <property type="project" value="TreeGrafter"/>
</dbReference>
<dbReference type="GO" id="GO:0008705">
    <property type="term" value="F:methionine synthase activity"/>
    <property type="evidence" value="ECO:0007669"/>
    <property type="project" value="TreeGrafter"/>
</dbReference>
<dbReference type="PANTHER" id="PTHR45833">
    <property type="entry name" value="METHIONINE SYNTHASE"/>
    <property type="match status" value="1"/>
</dbReference>
<comment type="similarity">
    <text evidence="1">Belongs to the vitamin-B12 dependent methionine synthase family.</text>
</comment>
<dbReference type="GO" id="GO:0005829">
    <property type="term" value="C:cytosol"/>
    <property type="evidence" value="ECO:0007669"/>
    <property type="project" value="TreeGrafter"/>
</dbReference>
<keyword evidence="2 9" id="KW-0489">Methyltransferase</keyword>
<dbReference type="EMBL" id="SVNY01000001">
    <property type="protein sequence ID" value="MBE6832567.1"/>
    <property type="molecule type" value="Genomic_DNA"/>
</dbReference>
<evidence type="ECO:0000256" key="2">
    <source>
        <dbReference type="ARBA" id="ARBA00022603"/>
    </source>
</evidence>
<comment type="caution">
    <text evidence="9">The sequence shown here is derived from an EMBL/GenBank/DDBJ whole genome shotgun (WGS) entry which is preliminary data.</text>
</comment>
<dbReference type="Proteomes" id="UP000754750">
    <property type="component" value="Unassembled WGS sequence"/>
</dbReference>
<evidence type="ECO:0000256" key="1">
    <source>
        <dbReference type="ARBA" id="ARBA00010398"/>
    </source>
</evidence>
<evidence type="ECO:0000256" key="3">
    <source>
        <dbReference type="ARBA" id="ARBA00022679"/>
    </source>
</evidence>
<keyword evidence="3" id="KW-0808">Transferase</keyword>
<evidence type="ECO:0000256" key="6">
    <source>
        <dbReference type="ARBA" id="ARBA00023285"/>
    </source>
</evidence>
<organism evidence="9 10">
    <name type="scientific">Faecalispora sporosphaeroides</name>
    <dbReference type="NCBI Taxonomy" id="1549"/>
    <lineage>
        <taxon>Bacteria</taxon>
        <taxon>Bacillati</taxon>
        <taxon>Bacillota</taxon>
        <taxon>Clostridia</taxon>
        <taxon>Eubacteriales</taxon>
        <taxon>Oscillospiraceae</taxon>
        <taxon>Faecalispora</taxon>
    </lineage>
</organism>
<gene>
    <name evidence="9" type="ORF">E7512_03125</name>
</gene>
<comment type="caution">
    <text evidence="7">Lacks conserved residue(s) required for the propagation of feature annotation.</text>
</comment>